<evidence type="ECO:0000313" key="4">
    <source>
        <dbReference type="EMBL" id="RUQ98348.1"/>
    </source>
</evidence>
<dbReference type="Pfam" id="PF00534">
    <property type="entry name" value="Glycos_transf_1"/>
    <property type="match status" value="1"/>
</dbReference>
<keyword evidence="1 4" id="KW-0808">Transferase</keyword>
<dbReference type="GO" id="GO:0016757">
    <property type="term" value="F:glycosyltransferase activity"/>
    <property type="evidence" value="ECO:0007669"/>
    <property type="project" value="InterPro"/>
</dbReference>
<dbReference type="OrthoDB" id="506201at2"/>
<organism evidence="4 5">
    <name type="scientific">Labedella endophytica</name>
    <dbReference type="NCBI Taxonomy" id="1523160"/>
    <lineage>
        <taxon>Bacteria</taxon>
        <taxon>Bacillati</taxon>
        <taxon>Actinomycetota</taxon>
        <taxon>Actinomycetes</taxon>
        <taxon>Micrococcales</taxon>
        <taxon>Microbacteriaceae</taxon>
        <taxon>Labedella</taxon>
    </lineage>
</organism>
<evidence type="ECO:0000256" key="1">
    <source>
        <dbReference type="ARBA" id="ARBA00022679"/>
    </source>
</evidence>
<evidence type="ECO:0000313" key="5">
    <source>
        <dbReference type="Proteomes" id="UP000274909"/>
    </source>
</evidence>
<comment type="caution">
    <text evidence="4">The sequence shown here is derived from an EMBL/GenBank/DDBJ whole genome shotgun (WGS) entry which is preliminary data.</text>
</comment>
<proteinExistence type="predicted"/>
<gene>
    <name evidence="4" type="ORF">ELQ94_14595</name>
</gene>
<dbReference type="EMBL" id="RZGZ01000004">
    <property type="protein sequence ID" value="RUQ98348.1"/>
    <property type="molecule type" value="Genomic_DNA"/>
</dbReference>
<accession>A0A3S0XKW1</accession>
<sequence>MERSTQARIGYVVKVYPRFSETFIVTELLAREAAGEDITIFALQRSDDPRFHPELARVAAEVNYAPQTTRPSALWDVLREAARLPSLSSAIGRELDELLAVEVDDAVQAVWLAQRVIVDGITHLHAHFATSATTVARLASRLTGVPYSFTAHAKDLFHESVQTEHLRGKVAGASYVATVSAYNVRYLEGLLPELVERIHLVHNGLELDRFPFRRPTTPGETLRLVAVGRLVEKKGFEVLIDAVALLRHRGVRVTLELAGGGERAESLAERVRARGLEDVVDLLGPIPQDEVARLLRSADAFVVPCVVGEDGNVDGLPTVLLEAMAVGVPCVSTSVTGIPEVVIDGETGLLCEPGDIAALADTIMRLTDGSVDTAALALGARALVERQFDSGRLAAHLRELTDAASADGRVTRARRSHAVVGGPLGDESRHLPEGKETRGVGRLNA</sequence>
<dbReference type="Gene3D" id="3.40.50.2000">
    <property type="entry name" value="Glycogen Phosphorylase B"/>
    <property type="match status" value="2"/>
</dbReference>
<dbReference type="AlphaFoldDB" id="A0A3S0XKW1"/>
<dbReference type="SUPFAM" id="SSF53756">
    <property type="entry name" value="UDP-Glycosyltransferase/glycogen phosphorylase"/>
    <property type="match status" value="1"/>
</dbReference>
<protein>
    <submittedName>
        <fullName evidence="4">Colanic acid biosynthesis glycosyltransferase WcaL</fullName>
    </submittedName>
</protein>
<keyword evidence="5" id="KW-1185">Reference proteome</keyword>
<reference evidence="4 5" key="1">
    <citation type="submission" date="2018-12" db="EMBL/GenBank/DDBJ databases">
        <authorList>
            <person name="Li F."/>
        </authorList>
    </citation>
    <scope>NUCLEOTIDE SEQUENCE [LARGE SCALE GENOMIC DNA]</scope>
    <source>
        <strain evidence="4 5">EGI 6500705</strain>
    </source>
</reference>
<evidence type="ECO:0000256" key="2">
    <source>
        <dbReference type="SAM" id="MobiDB-lite"/>
    </source>
</evidence>
<dbReference type="InterPro" id="IPR001296">
    <property type="entry name" value="Glyco_trans_1"/>
</dbReference>
<dbReference type="PANTHER" id="PTHR12526">
    <property type="entry name" value="GLYCOSYLTRANSFERASE"/>
    <property type="match status" value="1"/>
</dbReference>
<feature type="region of interest" description="Disordered" evidence="2">
    <location>
        <begin position="411"/>
        <end position="445"/>
    </location>
</feature>
<feature type="domain" description="Glycosyl transferase family 1" evidence="3">
    <location>
        <begin position="217"/>
        <end position="369"/>
    </location>
</feature>
<name>A0A3S0XKW1_9MICO</name>
<evidence type="ECO:0000259" key="3">
    <source>
        <dbReference type="Pfam" id="PF00534"/>
    </source>
</evidence>
<feature type="compositionally biased region" description="Basic and acidic residues" evidence="2">
    <location>
        <begin position="426"/>
        <end position="439"/>
    </location>
</feature>
<dbReference type="Proteomes" id="UP000274909">
    <property type="component" value="Unassembled WGS sequence"/>
</dbReference>